<feature type="transmembrane region" description="Helical" evidence="7">
    <location>
        <begin position="145"/>
        <end position="165"/>
    </location>
</feature>
<dbReference type="OrthoDB" id="331948at2759"/>
<evidence type="ECO:0000256" key="4">
    <source>
        <dbReference type="ARBA" id="ARBA00022989"/>
    </source>
</evidence>
<keyword evidence="3 7" id="KW-0812">Transmembrane</keyword>
<keyword evidence="4 7" id="KW-1133">Transmembrane helix</keyword>
<dbReference type="InterPro" id="IPR001594">
    <property type="entry name" value="Palmitoyltrfase_DHHC"/>
</dbReference>
<dbReference type="GO" id="GO:0005794">
    <property type="term" value="C:Golgi apparatus"/>
    <property type="evidence" value="ECO:0007669"/>
    <property type="project" value="TreeGrafter"/>
</dbReference>
<organism evidence="10 11">
    <name type="scientific">Aphanomyces stellatus</name>
    <dbReference type="NCBI Taxonomy" id="120398"/>
    <lineage>
        <taxon>Eukaryota</taxon>
        <taxon>Sar</taxon>
        <taxon>Stramenopiles</taxon>
        <taxon>Oomycota</taxon>
        <taxon>Saprolegniomycetes</taxon>
        <taxon>Saprolegniales</taxon>
        <taxon>Verrucalvaceae</taxon>
        <taxon>Aphanomyces</taxon>
    </lineage>
</organism>
<feature type="domain" description="Palmitoyltransferase DHHC" evidence="8">
    <location>
        <begin position="101"/>
        <end position="225"/>
    </location>
</feature>
<evidence type="ECO:0000256" key="2">
    <source>
        <dbReference type="ARBA" id="ARBA00022679"/>
    </source>
</evidence>
<evidence type="ECO:0000256" key="6">
    <source>
        <dbReference type="ARBA" id="ARBA00023315"/>
    </source>
</evidence>
<dbReference type="GO" id="GO:0019706">
    <property type="term" value="F:protein-cysteine S-palmitoyltransferase activity"/>
    <property type="evidence" value="ECO:0007669"/>
    <property type="project" value="UniProtKB-EC"/>
</dbReference>
<evidence type="ECO:0000256" key="5">
    <source>
        <dbReference type="ARBA" id="ARBA00023136"/>
    </source>
</evidence>
<reference evidence="10 11" key="1">
    <citation type="submission" date="2019-03" db="EMBL/GenBank/DDBJ databases">
        <authorList>
            <person name="Gaulin E."/>
            <person name="Dumas B."/>
        </authorList>
    </citation>
    <scope>NUCLEOTIDE SEQUENCE [LARGE SCALE GENOMIC DNA]</scope>
    <source>
        <strain evidence="10">CBS 568.67</strain>
    </source>
</reference>
<dbReference type="Proteomes" id="UP000332933">
    <property type="component" value="Unassembled WGS sequence"/>
</dbReference>
<comment type="subcellular location">
    <subcellularLocation>
        <location evidence="1">Membrane</location>
        <topology evidence="1">Multi-pass membrane protein</topology>
    </subcellularLocation>
</comment>
<evidence type="ECO:0000256" key="7">
    <source>
        <dbReference type="RuleBase" id="RU079119"/>
    </source>
</evidence>
<protein>
    <recommendedName>
        <fullName evidence="7">Palmitoyltransferase</fullName>
        <ecNumber evidence="7">2.3.1.225</ecNumber>
    </recommendedName>
</protein>
<proteinExistence type="inferred from homology"/>
<evidence type="ECO:0000313" key="10">
    <source>
        <dbReference type="EMBL" id="VFT93596.1"/>
    </source>
</evidence>
<evidence type="ECO:0000313" key="9">
    <source>
        <dbReference type="EMBL" id="KAF0692030.1"/>
    </source>
</evidence>
<evidence type="ECO:0000256" key="3">
    <source>
        <dbReference type="ARBA" id="ARBA00022692"/>
    </source>
</evidence>
<keyword evidence="2 7" id="KW-0808">Transferase</keyword>
<dbReference type="PROSITE" id="PS50216">
    <property type="entry name" value="DHHC"/>
    <property type="match status" value="1"/>
</dbReference>
<sequence>MWFVRDAGFAVTLMGLVCMLGCVVGCSYNMFAWLGGSLLGLFLQLLLMAAASISMAAHWFTMTTNPGVIPKGIHISPVVATVDDESGYIDGHSRTSDDFIYCEWCDAHHPKRAEHCHSCNGCVVLMDHHCPWVNNCIGAGNGKNFILMLGYIPIMCLYMVLLTVAQSWMCTVNDPSATCGFRTGMSPGRAGIWVFAISCLFMLLCAMMLGMELYSISEDMTYGEIASQLVHLQDTREHASKLQQRLGILFGSDHAEWHWLVPGRDVHQRRREAEMDVILGYHED</sequence>
<comment type="catalytic activity">
    <reaction evidence="7">
        <text>L-cysteinyl-[protein] + hexadecanoyl-CoA = S-hexadecanoyl-L-cysteinyl-[protein] + CoA</text>
        <dbReference type="Rhea" id="RHEA:36683"/>
        <dbReference type="Rhea" id="RHEA-COMP:10131"/>
        <dbReference type="Rhea" id="RHEA-COMP:11032"/>
        <dbReference type="ChEBI" id="CHEBI:29950"/>
        <dbReference type="ChEBI" id="CHEBI:57287"/>
        <dbReference type="ChEBI" id="CHEBI:57379"/>
        <dbReference type="ChEBI" id="CHEBI:74151"/>
        <dbReference type="EC" id="2.3.1.225"/>
    </reaction>
</comment>
<dbReference type="EMBL" id="CAADRA010006014">
    <property type="protein sequence ID" value="VFT93596.1"/>
    <property type="molecule type" value="Genomic_DNA"/>
</dbReference>
<dbReference type="InterPro" id="IPR039859">
    <property type="entry name" value="PFA4/ZDH16/20/ERF2-like"/>
</dbReference>
<dbReference type="GO" id="GO:0016020">
    <property type="term" value="C:membrane"/>
    <property type="evidence" value="ECO:0007669"/>
    <property type="project" value="UniProtKB-SubCell"/>
</dbReference>
<dbReference type="Pfam" id="PF01529">
    <property type="entry name" value="DHHC"/>
    <property type="match status" value="1"/>
</dbReference>
<keyword evidence="5 7" id="KW-0472">Membrane</keyword>
<evidence type="ECO:0000256" key="1">
    <source>
        <dbReference type="ARBA" id="ARBA00004141"/>
    </source>
</evidence>
<dbReference type="GO" id="GO:0005783">
    <property type="term" value="C:endoplasmic reticulum"/>
    <property type="evidence" value="ECO:0007669"/>
    <property type="project" value="TreeGrafter"/>
</dbReference>
<comment type="domain">
    <text evidence="7">The DHHC domain is required for palmitoyltransferase activity.</text>
</comment>
<comment type="similarity">
    <text evidence="7">Belongs to the DHHC palmitoyltransferase family.</text>
</comment>
<dbReference type="PANTHER" id="PTHR22883:SF147">
    <property type="entry name" value="PALMITOYLTRANSFERASE"/>
    <property type="match status" value="1"/>
</dbReference>
<dbReference type="AlphaFoldDB" id="A0A485L7X1"/>
<keyword evidence="6 7" id="KW-0012">Acyltransferase</keyword>
<accession>A0A485L7X1</accession>
<evidence type="ECO:0000259" key="8">
    <source>
        <dbReference type="Pfam" id="PF01529"/>
    </source>
</evidence>
<gene>
    <name evidence="10" type="primary">Aste57867_16832</name>
    <name evidence="9" type="ORF">As57867_016774</name>
    <name evidence="10" type="ORF">ASTE57867_16832</name>
</gene>
<dbReference type="EC" id="2.3.1.225" evidence="7"/>
<feature type="transmembrane region" description="Helical" evidence="7">
    <location>
        <begin position="190"/>
        <end position="210"/>
    </location>
</feature>
<keyword evidence="11" id="KW-1185">Reference proteome</keyword>
<feature type="transmembrane region" description="Helical" evidence="7">
    <location>
        <begin position="7"/>
        <end position="31"/>
    </location>
</feature>
<feature type="transmembrane region" description="Helical" evidence="7">
    <location>
        <begin position="37"/>
        <end position="61"/>
    </location>
</feature>
<evidence type="ECO:0000313" key="11">
    <source>
        <dbReference type="Proteomes" id="UP000332933"/>
    </source>
</evidence>
<dbReference type="GO" id="GO:0006612">
    <property type="term" value="P:protein targeting to membrane"/>
    <property type="evidence" value="ECO:0007669"/>
    <property type="project" value="TreeGrafter"/>
</dbReference>
<dbReference type="EMBL" id="VJMH01005993">
    <property type="protein sequence ID" value="KAF0692030.1"/>
    <property type="molecule type" value="Genomic_DNA"/>
</dbReference>
<reference evidence="9" key="2">
    <citation type="submission" date="2019-06" db="EMBL/GenBank/DDBJ databases">
        <title>Genomics analysis of Aphanomyces spp. identifies a new class of oomycete effector associated with host adaptation.</title>
        <authorList>
            <person name="Gaulin E."/>
        </authorList>
    </citation>
    <scope>NUCLEOTIDE SEQUENCE</scope>
    <source>
        <strain evidence="9">CBS 578.67</strain>
    </source>
</reference>
<dbReference type="PANTHER" id="PTHR22883">
    <property type="entry name" value="ZINC FINGER DHHC DOMAIN CONTAINING PROTEIN"/>
    <property type="match status" value="1"/>
</dbReference>
<name>A0A485L7X1_9STRA</name>